<evidence type="ECO:0000313" key="3">
    <source>
        <dbReference type="EMBL" id="ALJ32528.1"/>
    </source>
</evidence>
<dbReference type="EMBL" id="KF436821">
    <property type="protein sequence ID" value="ALJ32528.1"/>
    <property type="molecule type" value="Genomic_DNA"/>
</dbReference>
<evidence type="ECO:0000256" key="2">
    <source>
        <dbReference type="SAM" id="Phobius"/>
    </source>
</evidence>
<name>A0A0P0E3P8_HPV53</name>
<proteinExistence type="predicted"/>
<accession>A0A0P0E3P8</accession>
<organism evidence="3 4">
    <name type="scientific">Human papillomavirus type 53</name>
    <dbReference type="NCBI Taxonomy" id="333765"/>
    <lineage>
        <taxon>Viruses</taxon>
        <taxon>Monodnaviria</taxon>
        <taxon>Shotokuvirae</taxon>
        <taxon>Cossaviricota</taxon>
        <taxon>Papovaviricetes</taxon>
        <taxon>Zurhausenvirales</taxon>
        <taxon>Papillomaviridae</taxon>
        <taxon>Firstpapillomavirinae</taxon>
        <taxon>Alphapapillomavirus</taxon>
        <taxon>Alphapapillomavirus 6</taxon>
    </lineage>
</organism>
<protein>
    <submittedName>
        <fullName evidence="3">Early protein E5</fullName>
    </submittedName>
</protein>
<gene>
    <name evidence="3" type="primary">E5</name>
</gene>
<keyword evidence="2" id="KW-0812">Transmembrane</keyword>
<feature type="non-terminal residue" evidence="3">
    <location>
        <position position="1"/>
    </location>
</feature>
<keyword evidence="2" id="KW-0472">Membrane</keyword>
<keyword evidence="1" id="KW-0244">Early protein</keyword>
<keyword evidence="2" id="KW-1133">Transmembrane helix</keyword>
<dbReference type="InterPro" id="IPR004270">
    <property type="entry name" value="Papilloma_E5_alpha"/>
</dbReference>
<reference evidence="3 4" key="1">
    <citation type="journal article" date="2013" name="Virology">
        <title>Human papillomavirus genome variants.</title>
        <authorList>
            <person name="Burk R.D."/>
            <person name="Harari A."/>
            <person name="Chen Z."/>
        </authorList>
    </citation>
    <scope>NUCLEOTIDE SEQUENCE [LARGE SCALE GENOMIC DNA]</scope>
    <source>
        <strain evidence="3">Rw929</strain>
    </source>
</reference>
<evidence type="ECO:0000256" key="1">
    <source>
        <dbReference type="ARBA" id="ARBA00022518"/>
    </source>
</evidence>
<feature type="transmembrane region" description="Helical" evidence="2">
    <location>
        <begin position="6"/>
        <end position="27"/>
    </location>
</feature>
<feature type="transmembrane region" description="Helical" evidence="2">
    <location>
        <begin position="63"/>
        <end position="82"/>
    </location>
</feature>
<feature type="transmembrane region" description="Helical" evidence="2">
    <location>
        <begin position="34"/>
        <end position="57"/>
    </location>
</feature>
<dbReference type="Proteomes" id="UP000121348">
    <property type="component" value="Genome"/>
</dbReference>
<organismHost>
    <name type="scientific">Homo sapiens</name>
    <name type="common">Human</name>
    <dbReference type="NCBI Taxonomy" id="9606"/>
</organismHost>
<sequence>ACKLATIVLFVSFVFLLCCFVCLFVCFNVPLLQSVSVFASCLLLILLFWFVVASSYITTFTLYILFFYFPLLCFYSHAVWLINTQ</sequence>
<evidence type="ECO:0000313" key="4">
    <source>
        <dbReference type="Proteomes" id="UP000121348"/>
    </source>
</evidence>
<dbReference type="Pfam" id="PF03025">
    <property type="entry name" value="Papilloma_E5"/>
    <property type="match status" value="1"/>
</dbReference>